<evidence type="ECO:0000256" key="1">
    <source>
        <dbReference type="ARBA" id="ARBA00004790"/>
    </source>
</evidence>
<evidence type="ECO:0000256" key="3">
    <source>
        <dbReference type="ARBA" id="ARBA00022741"/>
    </source>
</evidence>
<dbReference type="GO" id="GO:0005524">
    <property type="term" value="F:ATP binding"/>
    <property type="evidence" value="ECO:0007669"/>
    <property type="project" value="UniProtKB-KW"/>
</dbReference>
<dbReference type="InterPro" id="IPR022310">
    <property type="entry name" value="NAD/GMP_synthase"/>
</dbReference>
<dbReference type="InterPro" id="IPR014729">
    <property type="entry name" value="Rossmann-like_a/b/a_fold"/>
</dbReference>
<dbReference type="UniPathway" id="UPA00253"/>
<keyword evidence="2" id="KW-0436">Ligase</keyword>
<keyword evidence="8" id="KW-1185">Reference proteome</keyword>
<dbReference type="RefSeq" id="XP_044556520.1">
    <property type="nucleotide sequence ID" value="XM_044700281.1"/>
</dbReference>
<reference evidence="7 8" key="1">
    <citation type="journal article" date="2019" name="Sci. Rep.">
        <title>Nanopore sequencing improves the draft genome of the human pathogenic amoeba Naegleria fowleri.</title>
        <authorList>
            <person name="Liechti N."/>
            <person name="Schurch N."/>
            <person name="Bruggmann R."/>
            <person name="Wittwer M."/>
        </authorList>
    </citation>
    <scope>NUCLEOTIDE SEQUENCE [LARGE SCALE GENOMIC DNA]</scope>
    <source>
        <strain evidence="7 8">ATCC 30894</strain>
    </source>
</reference>
<evidence type="ECO:0000313" key="8">
    <source>
        <dbReference type="Proteomes" id="UP000444721"/>
    </source>
</evidence>
<dbReference type="PANTHER" id="PTHR23090:SF9">
    <property type="entry name" value="GLUTAMINE-DEPENDENT NAD(+) SYNTHETASE"/>
    <property type="match status" value="1"/>
</dbReference>
<keyword evidence="3" id="KW-0547">Nucleotide-binding</keyword>
<dbReference type="EMBL" id="VFQX01000074">
    <property type="protein sequence ID" value="KAF0971804.1"/>
    <property type="molecule type" value="Genomic_DNA"/>
</dbReference>
<dbReference type="CDD" id="cd00553">
    <property type="entry name" value="NAD_synthase"/>
    <property type="match status" value="1"/>
</dbReference>
<dbReference type="OMA" id="NKDEDFY"/>
<dbReference type="OrthoDB" id="2020662at2759"/>
<evidence type="ECO:0000256" key="5">
    <source>
        <dbReference type="ARBA" id="ARBA00023027"/>
    </source>
</evidence>
<keyword evidence="4" id="KW-0067">ATP-binding</keyword>
<dbReference type="GO" id="GO:0003952">
    <property type="term" value="F:NAD+ synthase (glutamine-hydrolyzing) activity"/>
    <property type="evidence" value="ECO:0007669"/>
    <property type="project" value="InterPro"/>
</dbReference>
<comment type="caution">
    <text evidence="7">The sequence shown here is derived from an EMBL/GenBank/DDBJ whole genome shotgun (WGS) entry which is preliminary data.</text>
</comment>
<keyword evidence="5" id="KW-0520">NAD</keyword>
<comment type="pathway">
    <text evidence="1">Cofactor biosynthesis; NAD(+) biosynthesis.</text>
</comment>
<proteinExistence type="predicted"/>
<dbReference type="SUPFAM" id="SSF52402">
    <property type="entry name" value="Adenine nucleotide alpha hydrolases-like"/>
    <property type="match status" value="1"/>
</dbReference>
<evidence type="ECO:0000256" key="4">
    <source>
        <dbReference type="ARBA" id="ARBA00022840"/>
    </source>
</evidence>
<accession>A0A6A5BCG6</accession>
<dbReference type="VEuPathDB" id="AmoebaDB:NfTy_081930"/>
<organism evidence="7 8">
    <name type="scientific">Naegleria fowleri</name>
    <name type="common">Brain eating amoeba</name>
    <dbReference type="NCBI Taxonomy" id="5763"/>
    <lineage>
        <taxon>Eukaryota</taxon>
        <taxon>Discoba</taxon>
        <taxon>Heterolobosea</taxon>
        <taxon>Tetramitia</taxon>
        <taxon>Eutetramitia</taxon>
        <taxon>Vahlkampfiidae</taxon>
        <taxon>Naegleria</taxon>
    </lineage>
</organism>
<dbReference type="VEuPathDB" id="AmoebaDB:NF0076530"/>
<dbReference type="InterPro" id="IPR003694">
    <property type="entry name" value="NAD_synthase"/>
</dbReference>
<evidence type="ECO:0000313" key="7">
    <source>
        <dbReference type="EMBL" id="KAF0971804.1"/>
    </source>
</evidence>
<name>A0A6A5BCG6_NAEFO</name>
<protein>
    <recommendedName>
        <fullName evidence="6">NAD/GMP synthase domain-containing protein</fullName>
    </recommendedName>
</protein>
<dbReference type="VEuPathDB" id="AmoebaDB:FDP41_010027"/>
<dbReference type="GO" id="GO:0004359">
    <property type="term" value="F:glutaminase activity"/>
    <property type="evidence" value="ECO:0007669"/>
    <property type="project" value="InterPro"/>
</dbReference>
<evidence type="ECO:0000256" key="2">
    <source>
        <dbReference type="ARBA" id="ARBA00022598"/>
    </source>
</evidence>
<dbReference type="Pfam" id="PF02540">
    <property type="entry name" value="NAD_synthase"/>
    <property type="match status" value="1"/>
</dbReference>
<dbReference type="GeneID" id="68117242"/>
<dbReference type="NCBIfam" id="TIGR00552">
    <property type="entry name" value="nadE"/>
    <property type="match status" value="1"/>
</dbReference>
<dbReference type="AlphaFoldDB" id="A0A6A5BCG6"/>
<dbReference type="Proteomes" id="UP000444721">
    <property type="component" value="Unassembled WGS sequence"/>
</dbReference>
<dbReference type="PANTHER" id="PTHR23090">
    <property type="entry name" value="NH 3 /GLUTAMINE-DEPENDENT NAD + SYNTHETASE"/>
    <property type="match status" value="1"/>
</dbReference>
<feature type="domain" description="NAD/GMP synthase" evidence="6">
    <location>
        <begin position="31"/>
        <end position="296"/>
    </location>
</feature>
<sequence>MMKQVAVLHDELKQALQKVREERAFNASEWIEKKTEMFNGYMRKCGLKACVVSISGGIDSAVTFALAVRAMQHPNSPIRKVYGIAQPIKSTEKIWKRALELEQVYAGGGGGQIHMDRSVHIVTVDQSDIHTLIQERTEQAMGIKSGDFSSGQLKSYMRTPVGFFSAQLLSQSGYPCIVLGTGNYDEDGYLYYFCKAGDGVADVQLIADLHKSEVFKVGKELNVPSSILGAPPSADLWAGQTDENELGFPYDFVELLTEFMTKSEEEQARFKQSFSDPQALKQFEELSAEAKLIHKRNNHKAKYPLNLNIIHPEGDNYCALE</sequence>
<evidence type="ECO:0000259" key="6">
    <source>
        <dbReference type="Pfam" id="PF02540"/>
    </source>
</evidence>
<dbReference type="Gene3D" id="3.40.50.620">
    <property type="entry name" value="HUPs"/>
    <property type="match status" value="1"/>
</dbReference>
<gene>
    <name evidence="7" type="ORF">FDP41_010027</name>
</gene>
<dbReference type="GO" id="GO:0009435">
    <property type="term" value="P:NAD+ biosynthetic process"/>
    <property type="evidence" value="ECO:0007669"/>
    <property type="project" value="UniProtKB-UniPathway"/>
</dbReference>
<dbReference type="GO" id="GO:0005737">
    <property type="term" value="C:cytoplasm"/>
    <property type="evidence" value="ECO:0007669"/>
    <property type="project" value="InterPro"/>
</dbReference>